<sequence length="374" mass="42478">MKDITILTDVQGEVIGEKLVDPKYPWKERKLKTFKLARLYEVAGWPDYATRTATCSTWLQYLAMEDGMRQLHAANFCKLRLCPLCIARRAKQSAYQLSQVMDKVQLDHPSVMYLFLTLTVRNCPGDQLGDTLGRLTKAWKSLIDQRQIQRSIKGWFRAIEITRNKDDGTYHPHIHAILAVEPGYFARKSGEYITHKEWVRRWRLALKADYDPSVRIQTTKAKGELCAGRAAAEEAAKYATKDSDYIDSDLPEWMAADIVDTYTRALRRRRLTAFGGWLKEAAAALGTEDLEDGDLVHLDQDTIRADVAELIEDYGWHFGAGDYVLTSRRVNPLRVTRAEGDTPPAAPGRPPENEEGERPSGASAGRRENREPPR</sequence>
<feature type="compositionally biased region" description="Basic and acidic residues" evidence="2">
    <location>
        <begin position="365"/>
        <end position="374"/>
    </location>
</feature>
<evidence type="ECO:0000256" key="2">
    <source>
        <dbReference type="SAM" id="MobiDB-lite"/>
    </source>
</evidence>
<dbReference type="EMBL" id="LN853641">
    <property type="protein sequence ID" value="CRY96335.1"/>
    <property type="molecule type" value="Genomic_DNA"/>
</dbReference>
<name>A0A0H5Q4I7_9ZZZZ</name>
<protein>
    <recommendedName>
        <fullName evidence="4">Replication protein</fullName>
    </recommendedName>
</protein>
<proteinExistence type="predicted"/>
<dbReference type="GO" id="GO:0006260">
    <property type="term" value="P:DNA replication"/>
    <property type="evidence" value="ECO:0007669"/>
    <property type="project" value="UniProtKB-KW"/>
</dbReference>
<feature type="region of interest" description="Disordered" evidence="2">
    <location>
        <begin position="334"/>
        <end position="374"/>
    </location>
</feature>
<dbReference type="Pfam" id="PF01446">
    <property type="entry name" value="Rep_1"/>
    <property type="match status" value="1"/>
</dbReference>
<evidence type="ECO:0000256" key="1">
    <source>
        <dbReference type="ARBA" id="ARBA00022705"/>
    </source>
</evidence>
<evidence type="ECO:0000313" key="3">
    <source>
        <dbReference type="EMBL" id="CRY96335.1"/>
    </source>
</evidence>
<reference evidence="3" key="2">
    <citation type="submission" date="2015-07" db="EMBL/GenBank/DDBJ databases">
        <title>Plasmids, circular viruses and viroids from rat gut.</title>
        <authorList>
            <person name="Jorgensen T.J."/>
            <person name="Hansen M.A."/>
            <person name="Xu Z."/>
            <person name="Tabak M.A."/>
            <person name="Sorensen S.J."/>
            <person name="Hansen L.H."/>
        </authorList>
    </citation>
    <scope>NUCLEOTIDE SEQUENCE</scope>
    <source>
        <plasmid evidence="3">pRGFK1060</plasmid>
    </source>
</reference>
<geneLocation type="plasmid" evidence="3">
    <name>pRGFK1060</name>
</geneLocation>
<keyword evidence="3" id="KW-0614">Plasmid</keyword>
<keyword evidence="1" id="KW-0235">DNA replication</keyword>
<organism evidence="3">
    <name type="scientific">uncultured prokaryote</name>
    <dbReference type="NCBI Taxonomy" id="198431"/>
    <lineage>
        <taxon>unclassified sequences</taxon>
        <taxon>environmental samples</taxon>
    </lineage>
</organism>
<dbReference type="AlphaFoldDB" id="A0A0H5Q4I7"/>
<evidence type="ECO:0008006" key="4">
    <source>
        <dbReference type="Google" id="ProtNLM"/>
    </source>
</evidence>
<reference evidence="3" key="1">
    <citation type="submission" date="2015-06" db="EMBL/GenBank/DDBJ databases">
        <authorList>
            <person name="Joergensen T."/>
        </authorList>
    </citation>
    <scope>NUCLEOTIDE SEQUENCE</scope>
    <source>
        <plasmid evidence="3">pRGFK1060</plasmid>
    </source>
</reference>
<dbReference type="InterPro" id="IPR000989">
    <property type="entry name" value="Rep"/>
</dbReference>
<accession>A0A0H5Q4I7</accession>
<dbReference type="GO" id="GO:0003677">
    <property type="term" value="F:DNA binding"/>
    <property type="evidence" value="ECO:0007669"/>
    <property type="project" value="InterPro"/>
</dbReference>